<dbReference type="Pfam" id="PF11992">
    <property type="entry name" value="TgpA_N"/>
    <property type="match status" value="1"/>
</dbReference>
<reference evidence="3" key="1">
    <citation type="journal article" date="2021" name="PeerJ">
        <title>Extensive microbial diversity within the chicken gut microbiome revealed by metagenomics and culture.</title>
        <authorList>
            <person name="Gilroy R."/>
            <person name="Ravi A."/>
            <person name="Getino M."/>
            <person name="Pursley I."/>
            <person name="Horton D.L."/>
            <person name="Alikhan N.F."/>
            <person name="Baker D."/>
            <person name="Gharbi K."/>
            <person name="Hall N."/>
            <person name="Watson M."/>
            <person name="Adriaenssens E.M."/>
            <person name="Foster-Nyarko E."/>
            <person name="Jarju S."/>
            <person name="Secka A."/>
            <person name="Antonio M."/>
            <person name="Oren A."/>
            <person name="Chaudhuri R.R."/>
            <person name="La Ragione R."/>
            <person name="Hildebrand F."/>
            <person name="Pallen M.J."/>
        </authorList>
    </citation>
    <scope>NUCLEOTIDE SEQUENCE</scope>
    <source>
        <strain evidence="3">ChiSxjej1B13-11762</strain>
    </source>
</reference>
<dbReference type="Gene3D" id="3.10.620.30">
    <property type="match status" value="1"/>
</dbReference>
<dbReference type="AlphaFoldDB" id="A0A9D1R7T0"/>
<dbReference type="InterPro" id="IPR052901">
    <property type="entry name" value="Bact_TGase-like"/>
</dbReference>
<dbReference type="PANTHER" id="PTHR42736:SF1">
    <property type="entry name" value="PROTEIN-GLUTAMINE GAMMA-GLUTAMYLTRANSFERASE"/>
    <property type="match status" value="1"/>
</dbReference>
<gene>
    <name evidence="3" type="ORF">H9873_03220</name>
</gene>
<protein>
    <recommendedName>
        <fullName evidence="2">Transglutaminase-like domain-containing protein</fullName>
    </recommendedName>
</protein>
<feature type="transmembrane region" description="Helical" evidence="1">
    <location>
        <begin position="159"/>
        <end position="176"/>
    </location>
</feature>
<evidence type="ECO:0000256" key="1">
    <source>
        <dbReference type="SAM" id="Phobius"/>
    </source>
</evidence>
<evidence type="ECO:0000313" key="3">
    <source>
        <dbReference type="EMBL" id="HIW83316.1"/>
    </source>
</evidence>
<feature type="transmembrane region" description="Helical" evidence="1">
    <location>
        <begin position="67"/>
        <end position="91"/>
    </location>
</feature>
<dbReference type="SUPFAM" id="SSF54001">
    <property type="entry name" value="Cysteine proteinases"/>
    <property type="match status" value="1"/>
</dbReference>
<name>A0A9D1R7T0_9FIRM</name>
<dbReference type="Proteomes" id="UP000824263">
    <property type="component" value="Unassembled WGS sequence"/>
</dbReference>
<dbReference type="Pfam" id="PF01841">
    <property type="entry name" value="Transglut_core"/>
    <property type="match status" value="1"/>
</dbReference>
<feature type="transmembrane region" description="Helical" evidence="1">
    <location>
        <begin position="42"/>
        <end position="60"/>
    </location>
</feature>
<accession>A0A9D1R7T0</accession>
<keyword evidence="1" id="KW-0472">Membrane</keyword>
<evidence type="ECO:0000259" key="2">
    <source>
        <dbReference type="SMART" id="SM00460"/>
    </source>
</evidence>
<feature type="transmembrane region" description="Helical" evidence="1">
    <location>
        <begin position="617"/>
        <end position="635"/>
    </location>
</feature>
<proteinExistence type="predicted"/>
<dbReference type="PANTHER" id="PTHR42736">
    <property type="entry name" value="PROTEIN-GLUTAMINE GAMMA-GLUTAMYLTRANSFERASE"/>
    <property type="match status" value="1"/>
</dbReference>
<feature type="domain" description="Transglutaminase-like" evidence="2">
    <location>
        <begin position="477"/>
        <end position="553"/>
    </location>
</feature>
<organism evidence="3 4">
    <name type="scientific">Candidatus Dorea gallistercoris</name>
    <dbReference type="NCBI Taxonomy" id="2838542"/>
    <lineage>
        <taxon>Bacteria</taxon>
        <taxon>Bacillati</taxon>
        <taxon>Bacillota</taxon>
        <taxon>Clostridia</taxon>
        <taxon>Lachnospirales</taxon>
        <taxon>Lachnospiraceae</taxon>
        <taxon>Dorea</taxon>
    </lineage>
</organism>
<dbReference type="InterPro" id="IPR021878">
    <property type="entry name" value="TgpA_N"/>
</dbReference>
<dbReference type="SMART" id="SM00460">
    <property type="entry name" value="TGc"/>
    <property type="match status" value="1"/>
</dbReference>
<feature type="transmembrane region" description="Helical" evidence="1">
    <location>
        <begin position="197"/>
        <end position="219"/>
    </location>
</feature>
<feature type="transmembrane region" description="Helical" evidence="1">
    <location>
        <begin position="16"/>
        <end position="36"/>
    </location>
</feature>
<keyword evidence="1" id="KW-0812">Transmembrane</keyword>
<dbReference type="InterPro" id="IPR002931">
    <property type="entry name" value="Transglutaminase-like"/>
</dbReference>
<dbReference type="EMBL" id="DXGF01000058">
    <property type="protein sequence ID" value="HIW83316.1"/>
    <property type="molecule type" value="Genomic_DNA"/>
</dbReference>
<comment type="caution">
    <text evidence="3">The sequence shown here is derived from an EMBL/GenBank/DDBJ whole genome shotgun (WGS) entry which is preliminary data.</text>
</comment>
<dbReference type="InterPro" id="IPR038765">
    <property type="entry name" value="Papain-like_cys_pep_sf"/>
</dbReference>
<keyword evidence="1" id="KW-1133">Transmembrane helix</keyword>
<reference evidence="3" key="2">
    <citation type="submission" date="2021-04" db="EMBL/GenBank/DDBJ databases">
        <authorList>
            <person name="Gilroy R."/>
        </authorList>
    </citation>
    <scope>NUCLEOTIDE SEQUENCE</scope>
    <source>
        <strain evidence="3">ChiSxjej1B13-11762</strain>
    </source>
</reference>
<sequence length="747" mass="85231">MAEVRRKKQDQPVQKLLVLTAGIQGILFMVTSIPGVSDSGSMVFIGSFVLCLLLWLLFFYRRRWFWPAVAVFCAGVGGLCFFFQTLLAAQFSILLTSLRGGVGQAEAEVESAILLTGALVTVFLFLMEIVLEYHLLPYVLVTGMMLGGPFLGIRIGVGTAALCLLFQILFWTLYTARERDEILELKEEKRKALAAKCGRTMGGFLAAVLVCAVLLVSLFGPQFYRVAYQGEGFLSRTFQQISGRADDVSANGHVSRGNNYPAGEAQMTLFLSEQPTETLYLKGFTGGEYTGGDWEMADDEEIFHEVAERLNWGDWESWVGGLFYTLYFAMNSMTAEEGEEPPEVLYVEHEGGDYRRVYYPYCSSWIGGWDAQMPGYGYSFYERGDMGIDWQNIPEDFEQQGEWYWLVQNGYLREMRDVYTQADEAMLPRLARLCEEHPFASLDQISAFILSTLQSQTEYTRTPGRAPLNEDIVEYFLFERQEGYCVHFASAATLMYRFYGIPARYASGYAVQPSDFEMGENGYWTAEVTDESAHAWTEIFMEDYGWMPVEVTPADDGSMNTSYPGFDMEEFSILQEELDLSARSDLLSAKETEQRDEKTREATASALFVDLDFLPEILPAATGVILVAAPLSFLLRRRWRLGRMKRKSSREIFAKWLHMLYFCGFSKEYIGVEEEFPRKAADFLQNIGEEEAARLREIISRAAYGPEKPDEEEEHFVKDIYLRSAAVLEQRLPRRKRLSFRYWHCYG</sequence>
<evidence type="ECO:0000313" key="4">
    <source>
        <dbReference type="Proteomes" id="UP000824263"/>
    </source>
</evidence>